<evidence type="ECO:0000259" key="8">
    <source>
        <dbReference type="Pfam" id="PF04715"/>
    </source>
</evidence>
<dbReference type="PROSITE" id="PS51273">
    <property type="entry name" value="GATASE_TYPE_1"/>
    <property type="match status" value="1"/>
</dbReference>
<reference evidence="9 10" key="1">
    <citation type="submission" date="2023-07" db="EMBL/GenBank/DDBJ databases">
        <authorList>
            <person name="Girao M."/>
            <person name="Carvalho M.F."/>
        </authorList>
    </citation>
    <scope>NUCLEOTIDE SEQUENCE [LARGE SCALE GENOMIC DNA]</scope>
    <source>
        <strain evidence="9 10">66/93</strain>
    </source>
</reference>
<dbReference type="RefSeq" id="WP_330159036.1">
    <property type="nucleotide sequence ID" value="NZ_BAAAJA010000041.1"/>
</dbReference>
<dbReference type="Pfam" id="PF04715">
    <property type="entry name" value="Anth_synt_I_N"/>
    <property type="match status" value="1"/>
</dbReference>
<dbReference type="InterPro" id="IPR017926">
    <property type="entry name" value="GATASE"/>
</dbReference>
<dbReference type="InterPro" id="IPR015890">
    <property type="entry name" value="Chorismate_C"/>
</dbReference>
<dbReference type="Pfam" id="PF00117">
    <property type="entry name" value="GATase"/>
    <property type="match status" value="1"/>
</dbReference>
<dbReference type="SUPFAM" id="SSF56322">
    <property type="entry name" value="ADC synthase"/>
    <property type="match status" value="1"/>
</dbReference>
<dbReference type="InterPro" id="IPR019999">
    <property type="entry name" value="Anth_synth_I-like"/>
</dbReference>
<dbReference type="PANTHER" id="PTHR11236">
    <property type="entry name" value="AMINOBENZOATE/ANTHRANILATE SYNTHASE"/>
    <property type="match status" value="1"/>
</dbReference>
<dbReference type="NCBIfam" id="TIGR00566">
    <property type="entry name" value="trpG_papA"/>
    <property type="match status" value="1"/>
</dbReference>
<evidence type="ECO:0000313" key="9">
    <source>
        <dbReference type="EMBL" id="MEE2051988.1"/>
    </source>
</evidence>
<dbReference type="EMBL" id="JAUUCC010000037">
    <property type="protein sequence ID" value="MEE2051988.1"/>
    <property type="molecule type" value="Genomic_DNA"/>
</dbReference>
<evidence type="ECO:0000256" key="3">
    <source>
        <dbReference type="ARBA" id="ARBA00022679"/>
    </source>
</evidence>
<organism evidence="9 10">
    <name type="scientific">Nocardiopsis tropica</name>
    <dbReference type="NCBI Taxonomy" id="109330"/>
    <lineage>
        <taxon>Bacteria</taxon>
        <taxon>Bacillati</taxon>
        <taxon>Actinomycetota</taxon>
        <taxon>Actinomycetes</taxon>
        <taxon>Streptosporangiales</taxon>
        <taxon>Nocardiopsidaceae</taxon>
        <taxon>Nocardiopsis</taxon>
    </lineage>
</organism>
<dbReference type="PANTHER" id="PTHR11236:SF18">
    <property type="entry name" value="AMINODEOXYCHORISMATE SYNTHASE"/>
    <property type="match status" value="1"/>
</dbReference>
<dbReference type="NCBIfam" id="TIGR00553">
    <property type="entry name" value="pabB"/>
    <property type="match status" value="1"/>
</dbReference>
<feature type="domain" description="Anthranilate synthase component I N-terminal" evidence="8">
    <location>
        <begin position="250"/>
        <end position="381"/>
    </location>
</feature>
<accession>A0ABU7KRR6</accession>
<protein>
    <recommendedName>
        <fullName evidence="2">aminodeoxychorismate synthase</fullName>
        <ecNumber evidence="2">2.6.1.85</ecNumber>
    </recommendedName>
</protein>
<evidence type="ECO:0000256" key="2">
    <source>
        <dbReference type="ARBA" id="ARBA00013139"/>
    </source>
</evidence>
<dbReference type="InterPro" id="IPR006221">
    <property type="entry name" value="TrpG/PapA_dom"/>
</dbReference>
<evidence type="ECO:0000313" key="10">
    <source>
        <dbReference type="Proteomes" id="UP001348641"/>
    </source>
</evidence>
<dbReference type="InterPro" id="IPR029062">
    <property type="entry name" value="Class_I_gatase-like"/>
</dbReference>
<feature type="region of interest" description="Disordered" evidence="5">
    <location>
        <begin position="504"/>
        <end position="524"/>
    </location>
</feature>
<dbReference type="Pfam" id="PF00425">
    <property type="entry name" value="Chorismate_bind"/>
    <property type="match status" value="1"/>
</dbReference>
<keyword evidence="4" id="KW-0315">Glutamine amidotransferase</keyword>
<dbReference type="EC" id="2.6.1.85" evidence="2"/>
<name>A0ABU7KRR6_9ACTN</name>
<dbReference type="Gene3D" id="3.40.50.880">
    <property type="match status" value="1"/>
</dbReference>
<keyword evidence="9" id="KW-0032">Aminotransferase</keyword>
<feature type="compositionally biased region" description="Low complexity" evidence="5">
    <location>
        <begin position="201"/>
        <end position="214"/>
    </location>
</feature>
<dbReference type="SUPFAM" id="SSF52317">
    <property type="entry name" value="Class I glutamine amidotransferase-like"/>
    <property type="match status" value="1"/>
</dbReference>
<keyword evidence="3 9" id="KW-0808">Transferase</keyword>
<sequence length="690" mass="73016">MRVLLVDNHDSYTYNLAQLVARVLGDTPLVLTNDDPRWAAFDASSVDAVVVSPGPGRPQNPRDLGRVPGLLEDGRLPVLGVCLGHQAIAHLAGADVVSAPQPRHGHLTRVRHTGRGLFAGVPQDFTAVRYHSLAVPAPLPEPLAATAWAEDDVVMALEHRRLPRWGVQFHPESVASEFGADLVANFLDMARAHLSASRPARAPAGARASAAEAAPAPPAAVRPRAPEAPATRPAGAPRTLELPRAVDAEAAFCHLYGDAEYAFWLDSSRPQGPARFSFLGAATGEVLTYRVGGPVRVRDANGAEHHEPGSVFDALDRRVGRPGPAPAGLPFDFTGGYVGYLGYECKADTGGAAAHTASTPDAVWLRCDRFVAVDHLLGRTYAVCADGLPDGDDWLARTLASLDRLAPPAPPAPPAPAADLAPLLERSREGYVSDVKECLGQLTAGESYEICLTNRVRGPAGGDVLDVYRRMRAAGPAPYAALLRLGGVSVLSASPERFLRVDADRTAESRPIKGTAPRHPDPAADARAAEELRTGAKTRAENLMIVDLLRNDLGRVCEVGSVEVPAFMYTESYATVHQLVSTVRGRLRPDVSTVEAVRACFPGGSMTGAPKVRTMEIIDRLESSARGVYSGALGYLSHTGTADLNIVIRTAVSADGELTIGAGGAIVLDSDPEDEYEEMLLKAAVPARGL</sequence>
<dbReference type="InterPro" id="IPR005802">
    <property type="entry name" value="ADC_synth_comp_1"/>
</dbReference>
<dbReference type="PRINTS" id="PR00099">
    <property type="entry name" value="CPSGATASE"/>
</dbReference>
<dbReference type="CDD" id="cd01743">
    <property type="entry name" value="GATase1_Anthranilate_Synthase"/>
    <property type="match status" value="1"/>
</dbReference>
<dbReference type="PRINTS" id="PR00097">
    <property type="entry name" value="ANTSNTHASEII"/>
</dbReference>
<evidence type="ECO:0000256" key="1">
    <source>
        <dbReference type="ARBA" id="ARBA00005970"/>
    </source>
</evidence>
<dbReference type="Proteomes" id="UP001348641">
    <property type="component" value="Unassembled WGS sequence"/>
</dbReference>
<comment type="similarity">
    <text evidence="1">In the C-terminal section; belongs to the anthranilate synthase component I family.</text>
</comment>
<evidence type="ECO:0000259" key="7">
    <source>
        <dbReference type="Pfam" id="PF00425"/>
    </source>
</evidence>
<evidence type="ECO:0000256" key="5">
    <source>
        <dbReference type="SAM" id="MobiDB-lite"/>
    </source>
</evidence>
<dbReference type="InterPro" id="IPR006805">
    <property type="entry name" value="Anth_synth_I_N"/>
</dbReference>
<dbReference type="PRINTS" id="PR00096">
    <property type="entry name" value="GATASE"/>
</dbReference>
<evidence type="ECO:0000259" key="6">
    <source>
        <dbReference type="Pfam" id="PF00117"/>
    </source>
</evidence>
<gene>
    <name evidence="9" type="primary">pabB</name>
    <name evidence="9" type="ORF">Q8A49_15910</name>
</gene>
<feature type="compositionally biased region" description="Low complexity" evidence="5">
    <location>
        <begin position="221"/>
        <end position="239"/>
    </location>
</feature>
<feature type="region of interest" description="Disordered" evidence="5">
    <location>
        <begin position="201"/>
        <end position="239"/>
    </location>
</feature>
<dbReference type="InterPro" id="IPR005801">
    <property type="entry name" value="ADC_synthase"/>
</dbReference>
<proteinExistence type="inferred from homology"/>
<dbReference type="GO" id="GO:0046820">
    <property type="term" value="F:4-amino-4-deoxychorismate synthase activity"/>
    <property type="evidence" value="ECO:0007669"/>
    <property type="project" value="UniProtKB-EC"/>
</dbReference>
<comment type="caution">
    <text evidence="9">The sequence shown here is derived from an EMBL/GenBank/DDBJ whole genome shotgun (WGS) entry which is preliminary data.</text>
</comment>
<dbReference type="Gene3D" id="3.60.120.10">
    <property type="entry name" value="Anthranilate synthase"/>
    <property type="match status" value="1"/>
</dbReference>
<feature type="domain" description="Chorismate-utilising enzyme C-terminal" evidence="7">
    <location>
        <begin position="428"/>
        <end position="682"/>
    </location>
</feature>
<feature type="domain" description="Glutamine amidotransferase" evidence="6">
    <location>
        <begin position="4"/>
        <end position="187"/>
    </location>
</feature>
<evidence type="ECO:0000256" key="4">
    <source>
        <dbReference type="ARBA" id="ARBA00022962"/>
    </source>
</evidence>